<evidence type="ECO:0000256" key="1">
    <source>
        <dbReference type="ARBA" id="ARBA00012513"/>
    </source>
</evidence>
<comment type="similarity">
    <text evidence="10">Belongs to the protein kinase superfamily.</text>
</comment>
<evidence type="ECO:0000256" key="9">
    <source>
        <dbReference type="PROSITE-ProRule" id="PRU10141"/>
    </source>
</evidence>
<dbReference type="Proteomes" id="UP000215914">
    <property type="component" value="Chromosome 14"/>
</dbReference>
<keyword evidence="3 12" id="KW-0808">Transferase</keyword>
<dbReference type="GO" id="GO:0005524">
    <property type="term" value="F:ATP binding"/>
    <property type="evidence" value="ECO:0007669"/>
    <property type="project" value="UniProtKB-UniRule"/>
</dbReference>
<evidence type="ECO:0000256" key="2">
    <source>
        <dbReference type="ARBA" id="ARBA00022527"/>
    </source>
</evidence>
<dbReference type="Gene3D" id="1.10.510.10">
    <property type="entry name" value="Transferase(Phosphotransferase) domain 1"/>
    <property type="match status" value="1"/>
</dbReference>
<keyword evidence="6 9" id="KW-0067">ATP-binding</keyword>
<dbReference type="GO" id="GO:0004672">
    <property type="term" value="F:protein kinase activity"/>
    <property type="evidence" value="ECO:0000318"/>
    <property type="project" value="GO_Central"/>
</dbReference>
<gene>
    <name evidence="13" type="ORF">HannXRQ_Chr14g0437041</name>
    <name evidence="12" type="ORF">HanXRQr2_Chr08g0341091</name>
</gene>
<evidence type="ECO:0000313" key="12">
    <source>
        <dbReference type="EMBL" id="KAF5795557.1"/>
    </source>
</evidence>
<dbReference type="Gene3D" id="3.30.200.20">
    <property type="entry name" value="Phosphorylase Kinase, domain 1"/>
    <property type="match status" value="1"/>
</dbReference>
<dbReference type="InterPro" id="IPR000719">
    <property type="entry name" value="Prot_kinase_dom"/>
</dbReference>
<evidence type="ECO:0000256" key="10">
    <source>
        <dbReference type="RuleBase" id="RU000304"/>
    </source>
</evidence>
<evidence type="ECO:0000256" key="5">
    <source>
        <dbReference type="ARBA" id="ARBA00022777"/>
    </source>
</evidence>
<dbReference type="PANTHER" id="PTHR27003">
    <property type="entry name" value="OS07G0166700 PROTEIN"/>
    <property type="match status" value="1"/>
</dbReference>
<dbReference type="CDD" id="cd14066">
    <property type="entry name" value="STKc_IRAK"/>
    <property type="match status" value="1"/>
</dbReference>
<reference evidence="13" key="2">
    <citation type="submission" date="2017-02" db="EMBL/GenBank/DDBJ databases">
        <title>Sunflower complete genome.</title>
        <authorList>
            <person name="Langlade N."/>
            <person name="Munos S."/>
        </authorList>
    </citation>
    <scope>NUCLEOTIDE SEQUENCE [LARGE SCALE GENOMIC DNA]</scope>
    <source>
        <tissue evidence="13">Leaves</tissue>
    </source>
</reference>
<dbReference type="PROSITE" id="PS00107">
    <property type="entry name" value="PROTEIN_KINASE_ATP"/>
    <property type="match status" value="1"/>
</dbReference>
<dbReference type="InParanoid" id="A0A251SG95"/>
<evidence type="ECO:0000259" key="11">
    <source>
        <dbReference type="PROSITE" id="PS50011"/>
    </source>
</evidence>
<keyword evidence="5" id="KW-0418">Kinase</keyword>
<dbReference type="Pfam" id="PF07714">
    <property type="entry name" value="PK_Tyr_Ser-Thr"/>
    <property type="match status" value="1"/>
</dbReference>
<name>A0A251SG95_HELAN</name>
<evidence type="ECO:0000256" key="8">
    <source>
        <dbReference type="ARBA" id="ARBA00048679"/>
    </source>
</evidence>
<dbReference type="InterPro" id="IPR011009">
    <property type="entry name" value="Kinase-like_dom_sf"/>
</dbReference>
<comment type="catalytic activity">
    <reaction evidence="7">
        <text>L-threonyl-[protein] + ATP = O-phospho-L-threonyl-[protein] + ADP + H(+)</text>
        <dbReference type="Rhea" id="RHEA:46608"/>
        <dbReference type="Rhea" id="RHEA-COMP:11060"/>
        <dbReference type="Rhea" id="RHEA-COMP:11605"/>
        <dbReference type="ChEBI" id="CHEBI:15378"/>
        <dbReference type="ChEBI" id="CHEBI:30013"/>
        <dbReference type="ChEBI" id="CHEBI:30616"/>
        <dbReference type="ChEBI" id="CHEBI:61977"/>
        <dbReference type="ChEBI" id="CHEBI:456216"/>
        <dbReference type="EC" id="2.7.11.1"/>
    </reaction>
</comment>
<evidence type="ECO:0000313" key="14">
    <source>
        <dbReference type="Proteomes" id="UP000215914"/>
    </source>
</evidence>
<dbReference type="InterPro" id="IPR008271">
    <property type="entry name" value="Ser/Thr_kinase_AS"/>
</dbReference>
<dbReference type="EMBL" id="CM007903">
    <property type="protein sequence ID" value="OTF97658.1"/>
    <property type="molecule type" value="Genomic_DNA"/>
</dbReference>
<dbReference type="InterPro" id="IPR045272">
    <property type="entry name" value="ANXUR1/2-like"/>
</dbReference>
<dbReference type="AlphaFoldDB" id="A0A251SG95"/>
<accession>A0A251SG95</accession>
<dbReference type="EMBL" id="MNCJ02000323">
    <property type="protein sequence ID" value="KAF5795557.1"/>
    <property type="molecule type" value="Genomic_DNA"/>
</dbReference>
<dbReference type="PROSITE" id="PS50011">
    <property type="entry name" value="PROTEIN_KINASE_DOM"/>
    <property type="match status" value="1"/>
</dbReference>
<dbReference type="InterPro" id="IPR017441">
    <property type="entry name" value="Protein_kinase_ATP_BS"/>
</dbReference>
<proteinExistence type="inferred from homology"/>
<evidence type="ECO:0000256" key="6">
    <source>
        <dbReference type="ARBA" id="ARBA00022840"/>
    </source>
</evidence>
<feature type="domain" description="Protein kinase" evidence="11">
    <location>
        <begin position="24"/>
        <end position="303"/>
    </location>
</feature>
<evidence type="ECO:0000313" key="13">
    <source>
        <dbReference type="EMBL" id="OTF97658.1"/>
    </source>
</evidence>
<dbReference type="EC" id="2.7.11.1" evidence="1"/>
<evidence type="ECO:0000256" key="3">
    <source>
        <dbReference type="ARBA" id="ARBA00022679"/>
    </source>
</evidence>
<dbReference type="GO" id="GO:0004714">
    <property type="term" value="F:transmembrane receptor protein tyrosine kinase activity"/>
    <property type="evidence" value="ECO:0007669"/>
    <property type="project" value="InterPro"/>
</dbReference>
<dbReference type="GO" id="GO:0004674">
    <property type="term" value="F:protein serine/threonine kinase activity"/>
    <property type="evidence" value="ECO:0007669"/>
    <property type="project" value="UniProtKB-KW"/>
</dbReference>
<dbReference type="Gramene" id="mRNA:HanXRQr2_Chr08g0341091">
    <property type="protein sequence ID" value="CDS:HanXRQr2_Chr08g0341091.1"/>
    <property type="gene ID" value="HanXRQr2_Chr08g0341091"/>
</dbReference>
<dbReference type="SMART" id="SM00220">
    <property type="entry name" value="S_TKc"/>
    <property type="match status" value="1"/>
</dbReference>
<evidence type="ECO:0000256" key="7">
    <source>
        <dbReference type="ARBA" id="ARBA00047899"/>
    </source>
</evidence>
<evidence type="ECO:0000256" key="4">
    <source>
        <dbReference type="ARBA" id="ARBA00022741"/>
    </source>
</evidence>
<feature type="binding site" evidence="9">
    <location>
        <position position="55"/>
    </location>
    <ligand>
        <name>ATP</name>
        <dbReference type="ChEBI" id="CHEBI:30616"/>
    </ligand>
</feature>
<reference evidence="12 14" key="1">
    <citation type="journal article" date="2017" name="Nature">
        <title>The sunflower genome provides insights into oil metabolism, flowering and Asterid evolution.</title>
        <authorList>
            <person name="Badouin H."/>
            <person name="Gouzy J."/>
            <person name="Grassa C.J."/>
            <person name="Murat F."/>
            <person name="Staton S.E."/>
            <person name="Cottret L."/>
            <person name="Lelandais-Briere C."/>
            <person name="Owens G.L."/>
            <person name="Carrere S."/>
            <person name="Mayjonade B."/>
            <person name="Legrand L."/>
            <person name="Gill N."/>
            <person name="Kane N.C."/>
            <person name="Bowers J.E."/>
            <person name="Hubner S."/>
            <person name="Bellec A."/>
            <person name="Berard A."/>
            <person name="Berges H."/>
            <person name="Blanchet N."/>
            <person name="Boniface M.C."/>
            <person name="Brunel D."/>
            <person name="Catrice O."/>
            <person name="Chaidir N."/>
            <person name="Claudel C."/>
            <person name="Donnadieu C."/>
            <person name="Faraut T."/>
            <person name="Fievet G."/>
            <person name="Helmstetter N."/>
            <person name="King M."/>
            <person name="Knapp S.J."/>
            <person name="Lai Z."/>
            <person name="Le Paslier M.C."/>
            <person name="Lippi Y."/>
            <person name="Lorenzon L."/>
            <person name="Mandel J.R."/>
            <person name="Marage G."/>
            <person name="Marchand G."/>
            <person name="Marquand E."/>
            <person name="Bret-Mestries E."/>
            <person name="Morien E."/>
            <person name="Nambeesan S."/>
            <person name="Nguyen T."/>
            <person name="Pegot-Espagnet P."/>
            <person name="Pouilly N."/>
            <person name="Raftis F."/>
            <person name="Sallet E."/>
            <person name="Schiex T."/>
            <person name="Thomas J."/>
            <person name="Vandecasteele C."/>
            <person name="Vares D."/>
            <person name="Vear F."/>
            <person name="Vautrin S."/>
            <person name="Crespi M."/>
            <person name="Mangin B."/>
            <person name="Burke J.M."/>
            <person name="Salse J."/>
            <person name="Munos S."/>
            <person name="Vincourt P."/>
            <person name="Rieseberg L.H."/>
            <person name="Langlade N.B."/>
        </authorList>
    </citation>
    <scope>NUCLEOTIDE SEQUENCE [LARGE SCALE GENOMIC DNA]</scope>
    <source>
        <strain evidence="14">cv. SF193</strain>
        <tissue evidence="12">Leaves</tissue>
    </source>
</reference>
<dbReference type="FunFam" id="3.30.200.20:FF:000039">
    <property type="entry name" value="receptor-like protein kinase FERONIA"/>
    <property type="match status" value="1"/>
</dbReference>
<keyword evidence="14" id="KW-1185">Reference proteome</keyword>
<keyword evidence="4 9" id="KW-0547">Nucleotide-binding</keyword>
<dbReference type="PROSITE" id="PS00108">
    <property type="entry name" value="PROTEIN_KINASE_ST"/>
    <property type="match status" value="1"/>
</dbReference>
<organism evidence="13 14">
    <name type="scientific">Helianthus annuus</name>
    <name type="common">Common sunflower</name>
    <dbReference type="NCBI Taxonomy" id="4232"/>
    <lineage>
        <taxon>Eukaryota</taxon>
        <taxon>Viridiplantae</taxon>
        <taxon>Streptophyta</taxon>
        <taxon>Embryophyta</taxon>
        <taxon>Tracheophyta</taxon>
        <taxon>Spermatophyta</taxon>
        <taxon>Magnoliopsida</taxon>
        <taxon>eudicotyledons</taxon>
        <taxon>Gunneridae</taxon>
        <taxon>Pentapetalae</taxon>
        <taxon>asterids</taxon>
        <taxon>campanulids</taxon>
        <taxon>Asterales</taxon>
        <taxon>Asteraceae</taxon>
        <taxon>Asteroideae</taxon>
        <taxon>Heliantheae alliance</taxon>
        <taxon>Heliantheae</taxon>
        <taxon>Helianthus</taxon>
    </lineage>
</organism>
<dbReference type="SUPFAM" id="SSF56112">
    <property type="entry name" value="Protein kinase-like (PK-like)"/>
    <property type="match status" value="1"/>
</dbReference>
<comment type="catalytic activity">
    <reaction evidence="8">
        <text>L-seryl-[protein] + ATP = O-phospho-L-seryl-[protein] + ADP + H(+)</text>
        <dbReference type="Rhea" id="RHEA:17989"/>
        <dbReference type="Rhea" id="RHEA-COMP:9863"/>
        <dbReference type="Rhea" id="RHEA-COMP:11604"/>
        <dbReference type="ChEBI" id="CHEBI:15378"/>
        <dbReference type="ChEBI" id="CHEBI:29999"/>
        <dbReference type="ChEBI" id="CHEBI:30616"/>
        <dbReference type="ChEBI" id="CHEBI:83421"/>
        <dbReference type="ChEBI" id="CHEBI:456216"/>
        <dbReference type="EC" id="2.7.11.1"/>
    </reaction>
</comment>
<sequence>MSLVSERPCQEYPLDMIQRATDNFDESNLIGKGGFGKVYKGMLYSGWNMTVVAVKRLKPGSKQGVQQFHTEIKMLSMCRHSHLVTLMGYCKENEEMILVYEYMSRGNLAAQLFKFPNSGLRWEQRLNICIQAARALQYLHTGHSDMVIHLDVKCSNILLDENMNAKISDLGLSTIIPANQREALTTFVQGTRGYIDPHYRKSNKCSTQTDVYAFVVVLLELLTGTHVTSGRVIPDPDVTHLAKWIQQQISNGSLNQIIDQSIVHEIAPNCRNSFAKIISKSLQIDPSKRPLMSTVVAQLEDALAMQTGTNPSSSLVDGDLHGYFNRFDTTDTNSDDLDDHFNPFSTHTASHDPGEDFNIFSMHANANAETSDNHDSFNIFRLTSRLRTPVTDNWKSKCEFMLHQITFHTLVLYFLCTRHFHK</sequence>
<keyword evidence="2 10" id="KW-0723">Serine/threonine-protein kinase</keyword>
<reference evidence="12" key="3">
    <citation type="submission" date="2020-06" db="EMBL/GenBank/DDBJ databases">
        <title>Helianthus annuus Genome sequencing and assembly Release 2.</title>
        <authorList>
            <person name="Gouzy J."/>
            <person name="Langlade N."/>
            <person name="Munos S."/>
        </authorList>
    </citation>
    <scope>NUCLEOTIDE SEQUENCE</scope>
    <source>
        <tissue evidence="12">Leaves</tissue>
    </source>
</reference>
<dbReference type="GO" id="GO:0005886">
    <property type="term" value="C:plasma membrane"/>
    <property type="evidence" value="ECO:0000318"/>
    <property type="project" value="GO_Central"/>
</dbReference>
<dbReference type="FunFam" id="1.10.510.10:FF:001023">
    <property type="entry name" value="Os07g0541700 protein"/>
    <property type="match status" value="1"/>
</dbReference>
<dbReference type="InterPro" id="IPR001245">
    <property type="entry name" value="Ser-Thr/Tyr_kinase_cat_dom"/>
</dbReference>
<dbReference type="OrthoDB" id="4062651at2759"/>
<protein>
    <recommendedName>
        <fullName evidence="1">non-specific serine/threonine protein kinase</fullName>
        <ecNumber evidence="1">2.7.11.1</ecNumber>
    </recommendedName>
</protein>
<dbReference type="PANTHER" id="PTHR27003:SF435">
    <property type="entry name" value="PROTEIN KINASE DOMAIN-CONTAINING PROTEIN"/>
    <property type="match status" value="1"/>
</dbReference>